<dbReference type="InterPro" id="IPR018392">
    <property type="entry name" value="LysM"/>
</dbReference>
<dbReference type="InterPro" id="IPR013783">
    <property type="entry name" value="Ig-like_fold"/>
</dbReference>
<reference evidence="3" key="1">
    <citation type="submission" date="2024-05" db="EMBL/GenBank/DDBJ databases">
        <title>Genome sequencing of novel strain.</title>
        <authorList>
            <person name="Ganbat D."/>
            <person name="Ganbat S."/>
            <person name="Lee S.-J."/>
        </authorList>
    </citation>
    <scope>NUCLEOTIDE SEQUENCE</scope>
    <source>
        <strain evidence="3">SMD15-11</strain>
    </source>
</reference>
<feature type="domain" description="LysM" evidence="1">
    <location>
        <begin position="32"/>
        <end position="78"/>
    </location>
</feature>
<dbReference type="KEGG" id="tcd:AAIA72_00710"/>
<dbReference type="InterPro" id="IPR036779">
    <property type="entry name" value="LysM_dom_sf"/>
</dbReference>
<dbReference type="Gene3D" id="2.60.120.1440">
    <property type="match status" value="1"/>
</dbReference>
<dbReference type="CDD" id="cd00118">
    <property type="entry name" value="LysM"/>
    <property type="match status" value="1"/>
</dbReference>
<gene>
    <name evidence="3" type="ORF">AAIA72_00710</name>
</gene>
<evidence type="ECO:0000259" key="2">
    <source>
        <dbReference type="Pfam" id="PF04773"/>
    </source>
</evidence>
<evidence type="ECO:0000313" key="3">
    <source>
        <dbReference type="EMBL" id="XDT72540.1"/>
    </source>
</evidence>
<dbReference type="RefSeq" id="WP_369601546.1">
    <property type="nucleotide sequence ID" value="NZ_CP154858.1"/>
</dbReference>
<name>A0AB39UX15_9GAMM</name>
<dbReference type="InterPro" id="IPR006860">
    <property type="entry name" value="FecR"/>
</dbReference>
<accession>A0AB39UX15</accession>
<dbReference type="EMBL" id="CP154858">
    <property type="protein sequence ID" value="XDT72540.1"/>
    <property type="molecule type" value="Genomic_DNA"/>
</dbReference>
<evidence type="ECO:0000259" key="1">
    <source>
        <dbReference type="Pfam" id="PF01476"/>
    </source>
</evidence>
<dbReference type="Pfam" id="PF04773">
    <property type="entry name" value="FecR"/>
    <property type="match status" value="1"/>
</dbReference>
<sequence length="526" mass="58324">MRPDNRHLVTWLLCLMLLWAIPSLAQPRDWVYVARPGETLPEVAERFLAPTVPWHKLALYNNLQRNVPLKAGQKLNIPLDWLQRQPAPAHADKVSGEVWIRPNGQARLLKLAPGQALGVGDEVRVGAGRAEIRFADGSRLTLDPNSVVIFNALTRYANTGMVDTRLRLNKGHTRNQVNPLHFPGGRYEISTPNAIAAVRGTDFRLAYTGNATRLAVEEGTVELSASGVRHQVPAGHGMSVAQGEASTFTLLPAPAGQVPDVFDSLPITLKWAAVSGARAYRVIVLADDDMGTLHFSARVRVTEARIDDLPNGRYIAEIRALDARDIEGLPLRLVFEVRRKAAPANLVAPQTSSRVMDSVPRFIWQVPESGLLASVEVARDPDFREVVATTPFSLDNEAELPDLPAGHYYWRVVTLAGEDEVALSEVRDLEVVRALPQPRIIAVNYFDDTVKLFWRRIDGATHYVLELARDELFRHVVRADTLKQPWASIRLPRNERFYARVRAEGSTFTQPAVSDPVVLSVPPTAS</sequence>
<dbReference type="Pfam" id="PF01476">
    <property type="entry name" value="LysM"/>
    <property type="match status" value="1"/>
</dbReference>
<dbReference type="Gene3D" id="2.60.40.10">
    <property type="entry name" value="Immunoglobulins"/>
    <property type="match status" value="1"/>
</dbReference>
<organism evidence="3">
    <name type="scientific">Thermohahella caldifontis</name>
    <dbReference type="NCBI Taxonomy" id="3142973"/>
    <lineage>
        <taxon>Bacteria</taxon>
        <taxon>Pseudomonadati</taxon>
        <taxon>Pseudomonadota</taxon>
        <taxon>Gammaproteobacteria</taxon>
        <taxon>Oceanospirillales</taxon>
        <taxon>Hahellaceae</taxon>
        <taxon>Thermohahella</taxon>
    </lineage>
</organism>
<feature type="domain" description="FecR protein" evidence="2">
    <location>
        <begin position="122"/>
        <end position="222"/>
    </location>
</feature>
<proteinExistence type="predicted"/>
<dbReference type="Gene3D" id="3.10.350.10">
    <property type="entry name" value="LysM domain"/>
    <property type="match status" value="1"/>
</dbReference>
<protein>
    <submittedName>
        <fullName evidence="3">FecR domain-containing protein</fullName>
    </submittedName>
</protein>
<dbReference type="PANTHER" id="PTHR38731">
    <property type="entry name" value="LIPL45-RELATED LIPOPROTEIN-RELATED"/>
    <property type="match status" value="1"/>
</dbReference>
<dbReference type="SUPFAM" id="SSF54106">
    <property type="entry name" value="LysM domain"/>
    <property type="match status" value="1"/>
</dbReference>
<dbReference type="AlphaFoldDB" id="A0AB39UX15"/>